<dbReference type="SUPFAM" id="SSF56436">
    <property type="entry name" value="C-type lectin-like"/>
    <property type="match status" value="1"/>
</dbReference>
<dbReference type="Proteomes" id="UP001153636">
    <property type="component" value="Chromosome 1"/>
</dbReference>
<keyword evidence="1" id="KW-1015">Disulfide bond</keyword>
<gene>
    <name evidence="4" type="ORF">PSYICH_LOCUS1114</name>
</gene>
<name>A0A9P0CD26_9CUCU</name>
<dbReference type="PROSITE" id="PS50041">
    <property type="entry name" value="C_TYPE_LECTIN_2"/>
    <property type="match status" value="1"/>
</dbReference>
<feature type="signal peptide" evidence="2">
    <location>
        <begin position="1"/>
        <end position="21"/>
    </location>
</feature>
<organism evidence="4 5">
    <name type="scientific">Psylliodes chrysocephalus</name>
    <dbReference type="NCBI Taxonomy" id="3402493"/>
    <lineage>
        <taxon>Eukaryota</taxon>
        <taxon>Metazoa</taxon>
        <taxon>Ecdysozoa</taxon>
        <taxon>Arthropoda</taxon>
        <taxon>Hexapoda</taxon>
        <taxon>Insecta</taxon>
        <taxon>Pterygota</taxon>
        <taxon>Neoptera</taxon>
        <taxon>Endopterygota</taxon>
        <taxon>Coleoptera</taxon>
        <taxon>Polyphaga</taxon>
        <taxon>Cucujiformia</taxon>
        <taxon>Chrysomeloidea</taxon>
        <taxon>Chrysomelidae</taxon>
        <taxon>Galerucinae</taxon>
        <taxon>Alticini</taxon>
        <taxon>Psylliodes</taxon>
    </lineage>
</organism>
<proteinExistence type="predicted"/>
<dbReference type="AlphaFoldDB" id="A0A9P0CD26"/>
<dbReference type="InterPro" id="IPR001304">
    <property type="entry name" value="C-type_lectin-like"/>
</dbReference>
<dbReference type="PROSITE" id="PS00615">
    <property type="entry name" value="C_TYPE_LECTIN_1"/>
    <property type="match status" value="1"/>
</dbReference>
<evidence type="ECO:0000313" key="4">
    <source>
        <dbReference type="EMBL" id="CAH1099001.1"/>
    </source>
</evidence>
<dbReference type="InterPro" id="IPR016186">
    <property type="entry name" value="C-type_lectin-like/link_sf"/>
</dbReference>
<dbReference type="OrthoDB" id="6746664at2759"/>
<dbReference type="Pfam" id="PF00059">
    <property type="entry name" value="Lectin_C"/>
    <property type="match status" value="1"/>
</dbReference>
<evidence type="ECO:0000256" key="2">
    <source>
        <dbReference type="SAM" id="SignalP"/>
    </source>
</evidence>
<dbReference type="CDD" id="cd00037">
    <property type="entry name" value="CLECT"/>
    <property type="match status" value="1"/>
</dbReference>
<dbReference type="InterPro" id="IPR016187">
    <property type="entry name" value="CTDL_fold"/>
</dbReference>
<dbReference type="InterPro" id="IPR018378">
    <property type="entry name" value="C-type_lectin_CS"/>
</dbReference>
<keyword evidence="2" id="KW-0732">Signal</keyword>
<dbReference type="PANTHER" id="PTHR22802:SF465">
    <property type="entry name" value="AT17652P-RELATED"/>
    <property type="match status" value="1"/>
</dbReference>
<keyword evidence="5" id="KW-1185">Reference proteome</keyword>
<dbReference type="SMART" id="SM00034">
    <property type="entry name" value="CLECT"/>
    <property type="match status" value="1"/>
</dbReference>
<feature type="domain" description="C-type lectin" evidence="3">
    <location>
        <begin position="45"/>
        <end position="169"/>
    </location>
</feature>
<reference evidence="4" key="1">
    <citation type="submission" date="2022-01" db="EMBL/GenBank/DDBJ databases">
        <authorList>
            <person name="King R."/>
        </authorList>
    </citation>
    <scope>NUCLEOTIDE SEQUENCE</scope>
</reference>
<evidence type="ECO:0000259" key="3">
    <source>
        <dbReference type="PROSITE" id="PS50041"/>
    </source>
</evidence>
<protein>
    <recommendedName>
        <fullName evidence="3">C-type lectin domain-containing protein</fullName>
    </recommendedName>
</protein>
<dbReference type="PANTHER" id="PTHR22802">
    <property type="entry name" value="C-TYPE LECTIN SUPERFAMILY MEMBER"/>
    <property type="match status" value="1"/>
</dbReference>
<accession>A0A9P0CD26</accession>
<evidence type="ECO:0000256" key="1">
    <source>
        <dbReference type="ARBA" id="ARBA00023157"/>
    </source>
</evidence>
<dbReference type="Gene3D" id="3.10.100.10">
    <property type="entry name" value="Mannose-Binding Protein A, subunit A"/>
    <property type="match status" value="1"/>
</dbReference>
<sequence>MAIKTLLVFFILTLFYSFVINDTSETNEFVSPVLKTRRPFNRFSFSGKSYYVNNVVKGNFFLAWQFCRQQDMHVLSIKSQEESDKIAAFLRNNDLNKDRYWTSGTNLGDENAPWMWLSTGKKLSYTNWDSRQPNNLNETENCIEARFSENNDFKWNDEDCWTELYVICESVPDCKT</sequence>
<dbReference type="InterPro" id="IPR051004">
    <property type="entry name" value="DC-SIGN_domain-containing"/>
</dbReference>
<feature type="chain" id="PRO_5040419997" description="C-type lectin domain-containing protein" evidence="2">
    <location>
        <begin position="22"/>
        <end position="176"/>
    </location>
</feature>
<evidence type="ECO:0000313" key="5">
    <source>
        <dbReference type="Proteomes" id="UP001153636"/>
    </source>
</evidence>
<dbReference type="EMBL" id="OV651813">
    <property type="protein sequence ID" value="CAH1099001.1"/>
    <property type="molecule type" value="Genomic_DNA"/>
</dbReference>